<feature type="compositionally biased region" description="Low complexity" evidence="5">
    <location>
        <begin position="743"/>
        <end position="756"/>
    </location>
</feature>
<feature type="compositionally biased region" description="Polar residues" evidence="5">
    <location>
        <begin position="726"/>
        <end position="742"/>
    </location>
</feature>
<keyword evidence="3" id="KW-0347">Helicase</keyword>
<dbReference type="GO" id="GO:0005694">
    <property type="term" value="C:chromosome"/>
    <property type="evidence" value="ECO:0007669"/>
    <property type="project" value="UniProtKB-ARBA"/>
</dbReference>
<evidence type="ECO:0000256" key="3">
    <source>
        <dbReference type="ARBA" id="ARBA00022806"/>
    </source>
</evidence>
<feature type="region of interest" description="Disordered" evidence="5">
    <location>
        <begin position="719"/>
        <end position="756"/>
    </location>
</feature>
<evidence type="ECO:0000256" key="5">
    <source>
        <dbReference type="SAM" id="MobiDB-lite"/>
    </source>
</evidence>
<feature type="compositionally biased region" description="Polar residues" evidence="5">
    <location>
        <begin position="521"/>
        <end position="534"/>
    </location>
</feature>
<dbReference type="GO" id="GO:0004386">
    <property type="term" value="F:helicase activity"/>
    <property type="evidence" value="ECO:0007669"/>
    <property type="project" value="UniProtKB-KW"/>
</dbReference>
<dbReference type="Pfam" id="PF13087">
    <property type="entry name" value="AAA_12"/>
    <property type="match status" value="1"/>
</dbReference>
<dbReference type="Pfam" id="PF13086">
    <property type="entry name" value="AAA_11"/>
    <property type="match status" value="2"/>
</dbReference>
<feature type="region of interest" description="Disordered" evidence="5">
    <location>
        <begin position="412"/>
        <end position="432"/>
    </location>
</feature>
<dbReference type="PANTHER" id="PTHR10887">
    <property type="entry name" value="DNA2/NAM7 HELICASE FAMILY"/>
    <property type="match status" value="1"/>
</dbReference>
<dbReference type="InterPro" id="IPR027417">
    <property type="entry name" value="P-loop_NTPase"/>
</dbReference>
<keyword evidence="2" id="KW-0378">Hydrolase</keyword>
<feature type="region of interest" description="Disordered" evidence="5">
    <location>
        <begin position="496"/>
        <end position="534"/>
    </location>
</feature>
<organism evidence="7 8">
    <name type="scientific">Anopheles minimus</name>
    <dbReference type="NCBI Taxonomy" id="112268"/>
    <lineage>
        <taxon>Eukaryota</taxon>
        <taxon>Metazoa</taxon>
        <taxon>Ecdysozoa</taxon>
        <taxon>Arthropoda</taxon>
        <taxon>Hexapoda</taxon>
        <taxon>Insecta</taxon>
        <taxon>Pterygota</taxon>
        <taxon>Neoptera</taxon>
        <taxon>Endopterygota</taxon>
        <taxon>Diptera</taxon>
        <taxon>Nematocera</taxon>
        <taxon>Culicoidea</taxon>
        <taxon>Culicidae</taxon>
        <taxon>Anophelinae</taxon>
        <taxon>Anopheles</taxon>
    </lineage>
</organism>
<dbReference type="InterPro" id="IPR041677">
    <property type="entry name" value="DNA2/NAM7_AAA_11"/>
</dbReference>
<dbReference type="SUPFAM" id="SSF52540">
    <property type="entry name" value="P-loop containing nucleoside triphosphate hydrolases"/>
    <property type="match status" value="1"/>
</dbReference>
<reference evidence="8" key="1">
    <citation type="submission" date="2013-03" db="EMBL/GenBank/DDBJ databases">
        <title>The Genome Sequence of Anopheles minimus MINIMUS1.</title>
        <authorList>
            <consortium name="The Broad Institute Genomics Platform"/>
            <person name="Neafsey D.E."/>
            <person name="Walton C."/>
            <person name="Walker B."/>
            <person name="Young S.K."/>
            <person name="Zeng Q."/>
            <person name="Gargeya S."/>
            <person name="Fitzgerald M."/>
            <person name="Haas B."/>
            <person name="Abouelleil A."/>
            <person name="Allen A.W."/>
            <person name="Alvarado L."/>
            <person name="Arachchi H.M."/>
            <person name="Berlin A.M."/>
            <person name="Chapman S.B."/>
            <person name="Gainer-Dewar J."/>
            <person name="Goldberg J."/>
            <person name="Griggs A."/>
            <person name="Gujja S."/>
            <person name="Hansen M."/>
            <person name="Howarth C."/>
            <person name="Imamovic A."/>
            <person name="Ireland A."/>
            <person name="Larimer J."/>
            <person name="McCowan C."/>
            <person name="Murphy C."/>
            <person name="Pearson M."/>
            <person name="Poon T.W."/>
            <person name="Priest M."/>
            <person name="Roberts A."/>
            <person name="Saif S."/>
            <person name="Shea T."/>
            <person name="Sisk P."/>
            <person name="Sykes S."/>
            <person name="Wortman J."/>
            <person name="Nusbaum C."/>
            <person name="Birren B."/>
        </authorList>
    </citation>
    <scope>NUCLEOTIDE SEQUENCE [LARGE SCALE GENOMIC DNA]</scope>
    <source>
        <strain evidence="8">MINIMUS1</strain>
    </source>
</reference>
<feature type="compositionally biased region" description="Low complexity" evidence="5">
    <location>
        <begin position="152"/>
        <end position="185"/>
    </location>
</feature>
<dbReference type="Gene3D" id="2.60.200.20">
    <property type="match status" value="1"/>
</dbReference>
<dbReference type="GO" id="GO:0016787">
    <property type="term" value="F:hydrolase activity"/>
    <property type="evidence" value="ECO:0007669"/>
    <property type="project" value="UniProtKB-KW"/>
</dbReference>
<dbReference type="InterPro" id="IPR000253">
    <property type="entry name" value="FHA_dom"/>
</dbReference>
<dbReference type="PANTHER" id="PTHR10887:SF495">
    <property type="entry name" value="HELICASE SENATAXIN ISOFORM X1-RELATED"/>
    <property type="match status" value="1"/>
</dbReference>
<dbReference type="InterPro" id="IPR047187">
    <property type="entry name" value="SF1_C_Upf1"/>
</dbReference>
<evidence type="ECO:0000256" key="2">
    <source>
        <dbReference type="ARBA" id="ARBA00022801"/>
    </source>
</evidence>
<keyword evidence="1" id="KW-0547">Nucleotide-binding</keyword>
<feature type="region of interest" description="Disordered" evidence="5">
    <location>
        <begin position="622"/>
        <end position="653"/>
    </location>
</feature>
<dbReference type="Pfam" id="PF00498">
    <property type="entry name" value="FHA"/>
    <property type="match status" value="1"/>
</dbReference>
<name>A0A182WJZ5_9DIPT</name>
<evidence type="ECO:0000256" key="4">
    <source>
        <dbReference type="ARBA" id="ARBA00022840"/>
    </source>
</evidence>
<feature type="compositionally biased region" description="Basic and acidic residues" evidence="5">
    <location>
        <begin position="412"/>
        <end position="426"/>
    </location>
</feature>
<dbReference type="SMART" id="SM00240">
    <property type="entry name" value="FHA"/>
    <property type="match status" value="1"/>
</dbReference>
<feature type="domain" description="FHA" evidence="6">
    <location>
        <begin position="36"/>
        <end position="88"/>
    </location>
</feature>
<dbReference type="STRING" id="112268.A0A182WJZ5"/>
<keyword evidence="8" id="KW-1185">Reference proteome</keyword>
<feature type="compositionally biased region" description="Low complexity" evidence="5">
    <location>
        <begin position="503"/>
        <end position="515"/>
    </location>
</feature>
<dbReference type="GO" id="GO:0005524">
    <property type="term" value="F:ATP binding"/>
    <property type="evidence" value="ECO:0007669"/>
    <property type="project" value="UniProtKB-KW"/>
</dbReference>
<dbReference type="EnsemblMetazoa" id="AMIN010699-RA">
    <property type="protein sequence ID" value="AMIN010699-PA"/>
    <property type="gene ID" value="AMIN010699"/>
</dbReference>
<sequence length="1522" mass="170563">MRRSTDSTDQSDGYEWFLSRCFHDEYKIIPIRQQCLTLGRGDAVDYQFCPKKYYYLSRKHCMLQIINGKPTITDCNSERGTFVNGERLDKFCPGRVDLKEGDLVGIGHKNDEIQQYFKFHTAILKYRLCRKIRDDEAIIISDEEIDVSENPLLTSLTTDTPSAESLASTTTASSEYNESKSSASKLMSPVPGPSGLRLSGCVSVPRDLLKNSSFEEEYDMCATRLNEVCYESDTEPSCAIVSDEIITLSDDDDDEFTDLHHTQAILEEVKKELADIAESTTTDNVCEATSVQWTLKLNSNKDVDATQRYKQKTNGCNGKNDSNRKGSASGSAKKKKDEDKGKKSSKQKDNQKSAEHNTGKERKKSSNEAKGEPIHDVPLKISLKRNSTDWVISNDLHNDTKKSCKSVDAFDKTDGSAADDDKRRTVDGIANAPSKTVVQEQPKNIRKRRHSVAGWTELGARKPNGTIEITPPEQHQWTKAGLTHRPPLWMTSFNADPKPPTADPKTATADPKPATVEPATHSATGESGQKTNKLTLKRRRSIASPEEMHVFLQKKFKSHANGAGKIFDFHPITAASKEQKEQRKNRLIEVTMNKKNQEKTAAAKDDQPVACKKTVATKPKVKFTPNNRGMFLTAPIPPPPSRAASTSRPTSTDESIMCTQSTTLDQVPFADVAAAACDTRPKKLTFESMARLSNVDRPLPSGSELRRITARRFSVMEPPTYLKGPSGSSSTTNHSVTISSHGSTVTSNITATSSSNSTVTHSSARVILPGGLPLKSILKAYNTTNGDASVKRKKVTIEENLNKTNMVEKYIIAEPKAVRDNMLAHEQELLVHILRWSPQWLMEKQSECARNTPYGGEDNMLPKLKDYENYESFRRIHTPFLMRELWNEVSANYKLTQFPLIACTVAIRPTKRSDLCEIECEVPIKGLEQQRTAGYDFGIMEFQISQQRFVSFFYIHTQKPTKLIENGHDKSGPHSTHGMKFVLYASGQEIHLLRMGCNFKLHPFTRIYLFLRRANALCALKFSQLLCSILTPSFNVANILEIAKRPKPSELANASAHVEPGTLNPCQMKVLSSVLAECFTKEVPTISIIQGPPGTGKSRVITQLILKLIRIARSTGSTMKVLVCAASNTAVDVIVKKLLIVKSRSAQTNNLKLVRTGSKNKVEPSCTPVFIDNLIRNKLSLDNGHAPPRTTHSAEFVRPMRTKEEITARNEILNEAEVVCTTLGSCSMLASYSIDITFDVCIIDEATQCTELCTLLPLQYGISKLVLVGDVHQLPATVLDQQSVESGFRKSLFSRIHQSYIDNKQEEKLKVLTTQYRMHPEISYWPNKHFYRRQLKNAPCTEVHRKEMQLKPYMVISLSYDQELTQAQFEIYNKNEIQLVVGLLKQMVKCFDKHASFAIITPYARHKEELAKTLRTDKLERVAVHSIDSVQGKEFDVVIISLARSNGAGFLDQPERINVALTRAKQCLVLCGNFTSLKRKPVWSSLLADAQKRKVYYELDDHDPHSHGAQMVENIMQRLRKN</sequence>
<dbReference type="Proteomes" id="UP000075920">
    <property type="component" value="Unassembled WGS sequence"/>
</dbReference>
<dbReference type="GO" id="GO:0001147">
    <property type="term" value="F:transcription termination site sequence-specific DNA binding"/>
    <property type="evidence" value="ECO:0007669"/>
    <property type="project" value="TreeGrafter"/>
</dbReference>
<dbReference type="InterPro" id="IPR041679">
    <property type="entry name" value="DNA2/NAM7-like_C"/>
</dbReference>
<dbReference type="CDD" id="cd18808">
    <property type="entry name" value="SF1_C_Upf1"/>
    <property type="match status" value="1"/>
</dbReference>
<evidence type="ECO:0000313" key="8">
    <source>
        <dbReference type="Proteomes" id="UP000075920"/>
    </source>
</evidence>
<feature type="compositionally biased region" description="Basic and acidic residues" evidence="5">
    <location>
        <begin position="335"/>
        <end position="378"/>
    </location>
</feature>
<evidence type="ECO:0000256" key="1">
    <source>
        <dbReference type="ARBA" id="ARBA00022741"/>
    </source>
</evidence>
<accession>A0A182WJZ5</accession>
<feature type="compositionally biased region" description="Low complexity" evidence="5">
    <location>
        <begin position="642"/>
        <end position="652"/>
    </location>
</feature>
<dbReference type="CDD" id="cd18042">
    <property type="entry name" value="DEXXQc_SETX"/>
    <property type="match status" value="1"/>
</dbReference>
<dbReference type="GO" id="GO:0016604">
    <property type="term" value="C:nuclear body"/>
    <property type="evidence" value="ECO:0007669"/>
    <property type="project" value="TreeGrafter"/>
</dbReference>
<dbReference type="InterPro" id="IPR045055">
    <property type="entry name" value="DNA2/NAM7-like"/>
</dbReference>
<dbReference type="InterPro" id="IPR008984">
    <property type="entry name" value="SMAD_FHA_dom_sf"/>
</dbReference>
<feature type="region of interest" description="Disordered" evidence="5">
    <location>
        <begin position="152"/>
        <end position="191"/>
    </location>
</feature>
<reference evidence="7" key="2">
    <citation type="submission" date="2020-05" db="UniProtKB">
        <authorList>
            <consortium name="EnsemblMetazoa"/>
        </authorList>
    </citation>
    <scope>IDENTIFICATION</scope>
    <source>
        <strain evidence="7">MINIMUS1</strain>
    </source>
</reference>
<keyword evidence="4" id="KW-0067">ATP-binding</keyword>
<dbReference type="Gene3D" id="3.40.50.300">
    <property type="entry name" value="P-loop containing nucleotide triphosphate hydrolases"/>
    <property type="match status" value="2"/>
</dbReference>
<dbReference type="FunFam" id="3.40.50.300:FF:000326">
    <property type="entry name" value="P-loop containing nucleoside triphosphate hydrolase"/>
    <property type="match status" value="1"/>
</dbReference>
<evidence type="ECO:0000313" key="7">
    <source>
        <dbReference type="EnsemblMetazoa" id="AMIN010699-PA"/>
    </source>
</evidence>
<dbReference type="GO" id="GO:0006369">
    <property type="term" value="P:termination of RNA polymerase II transcription"/>
    <property type="evidence" value="ECO:0007669"/>
    <property type="project" value="TreeGrafter"/>
</dbReference>
<feature type="region of interest" description="Disordered" evidence="5">
    <location>
        <begin position="306"/>
        <end position="380"/>
    </location>
</feature>
<evidence type="ECO:0000259" key="6">
    <source>
        <dbReference type="PROSITE" id="PS50006"/>
    </source>
</evidence>
<proteinExistence type="predicted"/>
<dbReference type="PROSITE" id="PS50006">
    <property type="entry name" value="FHA_DOMAIN"/>
    <property type="match status" value="1"/>
</dbReference>
<dbReference type="VEuPathDB" id="VectorBase:AMIN010699"/>
<dbReference type="SUPFAM" id="SSF49879">
    <property type="entry name" value="SMAD/FHA domain"/>
    <property type="match status" value="1"/>
</dbReference>
<protein>
    <submittedName>
        <fullName evidence="7">FHA domain-containing protein</fullName>
    </submittedName>
</protein>